<dbReference type="GO" id="GO:0004311">
    <property type="term" value="F:geranylgeranyl diphosphate synthase activity"/>
    <property type="evidence" value="ECO:0007669"/>
    <property type="project" value="InterPro"/>
</dbReference>
<dbReference type="SUPFAM" id="SSF48576">
    <property type="entry name" value="Terpenoid synthases"/>
    <property type="match status" value="1"/>
</dbReference>
<dbReference type="InterPro" id="IPR044843">
    <property type="entry name" value="Trans_IPPS_bact-type"/>
</dbReference>
<organism evidence="3 4">
    <name type="scientific">Prauserella flavalba</name>
    <dbReference type="NCBI Taxonomy" id="1477506"/>
    <lineage>
        <taxon>Bacteria</taxon>
        <taxon>Bacillati</taxon>
        <taxon>Actinomycetota</taxon>
        <taxon>Actinomycetes</taxon>
        <taxon>Pseudonocardiales</taxon>
        <taxon>Pseudonocardiaceae</taxon>
        <taxon>Prauserella</taxon>
    </lineage>
</organism>
<dbReference type="EMBL" id="MASU01000005">
    <property type="protein sequence ID" value="PXY35537.1"/>
    <property type="molecule type" value="Genomic_DNA"/>
</dbReference>
<dbReference type="Proteomes" id="UP000247892">
    <property type="component" value="Unassembled WGS sequence"/>
</dbReference>
<keyword evidence="4" id="KW-1185">Reference proteome</keyword>
<comment type="caution">
    <text evidence="3">The sequence shown here is derived from an EMBL/GenBank/DDBJ whole genome shotgun (WGS) entry which is preliminary data.</text>
</comment>
<dbReference type="SFLD" id="SFLDG01018">
    <property type="entry name" value="Squalene/Phytoene_Synthase_Lik"/>
    <property type="match status" value="1"/>
</dbReference>
<protein>
    <submittedName>
        <fullName evidence="3">Squalene synthase HpnD</fullName>
    </submittedName>
</protein>
<dbReference type="InterPro" id="IPR008949">
    <property type="entry name" value="Isoprenoid_synthase_dom_sf"/>
</dbReference>
<evidence type="ECO:0000313" key="4">
    <source>
        <dbReference type="Proteomes" id="UP000247892"/>
    </source>
</evidence>
<dbReference type="OrthoDB" id="9807580at2"/>
<dbReference type="PANTHER" id="PTHR31480">
    <property type="entry name" value="BIFUNCTIONAL LYCOPENE CYCLASE/PHYTOENE SYNTHASE"/>
    <property type="match status" value="1"/>
</dbReference>
<reference evidence="3 4" key="1">
    <citation type="submission" date="2016-07" db="EMBL/GenBank/DDBJ databases">
        <title>Draft genome sequence of Prauserella sp. YIM 121212, isolated from alkaline soil.</title>
        <authorList>
            <person name="Ruckert C."/>
            <person name="Albersmeier A."/>
            <person name="Jiang C.-L."/>
            <person name="Jiang Y."/>
            <person name="Kalinowski J."/>
            <person name="Schneider O."/>
            <person name="Winkler A."/>
            <person name="Zotchev S.B."/>
        </authorList>
    </citation>
    <scope>NUCLEOTIDE SEQUENCE [LARGE SCALE GENOMIC DNA]</scope>
    <source>
        <strain evidence="3 4">YIM 121212</strain>
    </source>
</reference>
<dbReference type="GO" id="GO:0016117">
    <property type="term" value="P:carotenoid biosynthetic process"/>
    <property type="evidence" value="ECO:0007669"/>
    <property type="project" value="UniProtKB-ARBA"/>
</dbReference>
<dbReference type="PROSITE" id="PS01045">
    <property type="entry name" value="SQUALEN_PHYTOEN_SYN_2"/>
    <property type="match status" value="1"/>
</dbReference>
<dbReference type="RefSeq" id="WP_110335541.1">
    <property type="nucleotide sequence ID" value="NZ_MASU01000005.1"/>
</dbReference>
<dbReference type="AlphaFoldDB" id="A0A318LT00"/>
<evidence type="ECO:0000256" key="2">
    <source>
        <dbReference type="ARBA" id="ARBA00022679"/>
    </source>
</evidence>
<dbReference type="SFLD" id="SFLDS00005">
    <property type="entry name" value="Isoprenoid_Synthase_Type_I"/>
    <property type="match status" value="1"/>
</dbReference>
<dbReference type="InterPro" id="IPR019845">
    <property type="entry name" value="Squalene/phytoene_synthase_CS"/>
</dbReference>
<gene>
    <name evidence="3" type="ORF">BA062_08475</name>
</gene>
<dbReference type="Gene3D" id="1.10.600.10">
    <property type="entry name" value="Farnesyl Diphosphate Synthase"/>
    <property type="match status" value="1"/>
</dbReference>
<comment type="pathway">
    <text evidence="1">Carotenoid biosynthesis; phytoene biosynthesis.</text>
</comment>
<accession>A0A318LT00</accession>
<dbReference type="UniPathway" id="UPA00799"/>
<dbReference type="InterPro" id="IPR002060">
    <property type="entry name" value="Squ/phyt_synthse"/>
</dbReference>
<dbReference type="CDD" id="cd00683">
    <property type="entry name" value="Trans_IPPS_HH"/>
    <property type="match status" value="1"/>
</dbReference>
<sequence length="285" mass="31509">MNVADAYEECERITRQQARNFSYGIRLLPPAKRRALSAVYAFARRIDDIGDGDLAGEVRLEALENARKELHSLDEPGGDPVLIGLGDAAERFGLPLGAFDELIDGCRADVLGTTYETFDELHHYCRCVAGSIGRLSLAVFGSEHPRRDARLADDLGIALQLTNILRDVLEDRRNGRIYLPAEDLRRFGCTLGLDDGGWLADPEESLLPLLEYEAARAEEWYGRGLVLLDALDARSRACCAAMAGIYHRLLRRMALRPGLVLHGRTSLPDWEKLTVAARALAGARP</sequence>
<name>A0A318LT00_9PSEU</name>
<keyword evidence="2" id="KW-0808">Transferase</keyword>
<dbReference type="SFLD" id="SFLDG01212">
    <property type="entry name" value="Phytoene_synthase_like"/>
    <property type="match status" value="1"/>
</dbReference>
<evidence type="ECO:0000313" key="3">
    <source>
        <dbReference type="EMBL" id="PXY35537.1"/>
    </source>
</evidence>
<dbReference type="InterPro" id="IPR033904">
    <property type="entry name" value="Trans_IPPS_HH"/>
</dbReference>
<evidence type="ECO:0000256" key="1">
    <source>
        <dbReference type="ARBA" id="ARBA00004684"/>
    </source>
</evidence>
<dbReference type="GO" id="GO:0051996">
    <property type="term" value="F:squalene synthase [NAD(P)H] activity"/>
    <property type="evidence" value="ECO:0007669"/>
    <property type="project" value="InterPro"/>
</dbReference>
<dbReference type="Pfam" id="PF00494">
    <property type="entry name" value="SQS_PSY"/>
    <property type="match status" value="1"/>
</dbReference>
<proteinExistence type="predicted"/>